<organism evidence="1 2">
    <name type="scientific">Halocynthiibacter halioticoli</name>
    <dbReference type="NCBI Taxonomy" id="2986804"/>
    <lineage>
        <taxon>Bacteria</taxon>
        <taxon>Pseudomonadati</taxon>
        <taxon>Pseudomonadota</taxon>
        <taxon>Alphaproteobacteria</taxon>
        <taxon>Rhodobacterales</taxon>
        <taxon>Paracoccaceae</taxon>
        <taxon>Halocynthiibacter</taxon>
    </lineage>
</organism>
<protein>
    <submittedName>
        <fullName evidence="1">Uncharacterized protein</fullName>
    </submittedName>
</protein>
<reference evidence="1" key="1">
    <citation type="submission" date="2022-10" db="EMBL/GenBank/DDBJ databases">
        <authorList>
            <person name="Yue Y."/>
        </authorList>
    </citation>
    <scope>NUCLEOTIDE SEQUENCE</scope>
    <source>
        <strain evidence="1">Z654</strain>
    </source>
</reference>
<sequence>MFARSQIHQAWLSGRDGNFWQHGIRFGPANPYGEYRAAVDADLDEIMRWDEVDER</sequence>
<dbReference type="RefSeq" id="WP_263955039.1">
    <property type="nucleotide sequence ID" value="NZ_JAOYFC010000008.1"/>
</dbReference>
<keyword evidence="2" id="KW-1185">Reference proteome</keyword>
<proteinExistence type="predicted"/>
<comment type="caution">
    <text evidence="1">The sequence shown here is derived from an EMBL/GenBank/DDBJ whole genome shotgun (WGS) entry which is preliminary data.</text>
</comment>
<gene>
    <name evidence="1" type="ORF">OH136_16040</name>
</gene>
<evidence type="ECO:0000313" key="2">
    <source>
        <dbReference type="Proteomes" id="UP001208041"/>
    </source>
</evidence>
<dbReference type="Proteomes" id="UP001208041">
    <property type="component" value="Unassembled WGS sequence"/>
</dbReference>
<name>A0AAE3J3C1_9RHOB</name>
<evidence type="ECO:0000313" key="1">
    <source>
        <dbReference type="EMBL" id="MCV6826073.1"/>
    </source>
</evidence>
<dbReference type="EMBL" id="JAOYFC010000008">
    <property type="protein sequence ID" value="MCV6826073.1"/>
    <property type="molecule type" value="Genomic_DNA"/>
</dbReference>
<dbReference type="AlphaFoldDB" id="A0AAE3J3C1"/>
<accession>A0AAE3J3C1</accession>